<dbReference type="AlphaFoldDB" id="A0A109W9W1"/>
<feature type="compositionally biased region" description="Low complexity" evidence="1">
    <location>
        <begin position="30"/>
        <end position="39"/>
    </location>
</feature>
<evidence type="ECO:0000313" key="4">
    <source>
        <dbReference type="Proteomes" id="UP000069241"/>
    </source>
</evidence>
<dbReference type="GO" id="GO:0003743">
    <property type="term" value="F:translation initiation factor activity"/>
    <property type="evidence" value="ECO:0007669"/>
    <property type="project" value="UniProtKB-KW"/>
</dbReference>
<dbReference type="STRING" id="44742.AXF13_10925"/>
<keyword evidence="3" id="KW-0648">Protein biosynthesis</keyword>
<feature type="region of interest" description="Disordered" evidence="1">
    <location>
        <begin position="30"/>
        <end position="126"/>
    </location>
</feature>
<keyword evidence="4" id="KW-1185">Reference proteome</keyword>
<organism evidence="3 4">
    <name type="scientific">Desulfovibrio fairfieldensis</name>
    <dbReference type="NCBI Taxonomy" id="44742"/>
    <lineage>
        <taxon>Bacteria</taxon>
        <taxon>Pseudomonadati</taxon>
        <taxon>Thermodesulfobacteriota</taxon>
        <taxon>Desulfovibrionia</taxon>
        <taxon>Desulfovibrionales</taxon>
        <taxon>Desulfovibrionaceae</taxon>
        <taxon>Desulfovibrio</taxon>
    </lineage>
</organism>
<dbReference type="RefSeq" id="WP_062253246.1">
    <property type="nucleotide sequence ID" value="NZ_CP014229.1"/>
</dbReference>
<feature type="signal peptide" evidence="2">
    <location>
        <begin position="1"/>
        <end position="21"/>
    </location>
</feature>
<dbReference type="EMBL" id="CP014229">
    <property type="protein sequence ID" value="AMD90588.1"/>
    <property type="molecule type" value="Genomic_DNA"/>
</dbReference>
<gene>
    <name evidence="3" type="ORF">AXF13_10925</name>
</gene>
<feature type="compositionally biased region" description="Low complexity" evidence="1">
    <location>
        <begin position="97"/>
        <end position="106"/>
    </location>
</feature>
<feature type="compositionally biased region" description="Low complexity" evidence="1">
    <location>
        <begin position="51"/>
        <end position="65"/>
    </location>
</feature>
<sequence>MRRVLILLALSAALCAGAVLSDGFAPAPRSAWAASALSPRHSGLEPPGGPKPLEGLPAAGAQSGTTQGGGGYTDAYGNTVDDRQPEEKAPRQRPRPGAYGSYGSSADSRPLPDPTPRRETPAWSFK</sequence>
<reference evidence="4" key="1">
    <citation type="submission" date="2016-02" db="EMBL/GenBank/DDBJ databases">
        <authorList>
            <person name="Holder M.E."/>
            <person name="Ajami N.J."/>
            <person name="Petrosino J.F."/>
        </authorList>
    </citation>
    <scope>NUCLEOTIDE SEQUENCE [LARGE SCALE GENOMIC DNA]</scope>
    <source>
        <strain evidence="4">CCUG 45958</strain>
    </source>
</reference>
<dbReference type="Proteomes" id="UP000069241">
    <property type="component" value="Chromosome"/>
</dbReference>
<keyword evidence="3" id="KW-0396">Initiation factor</keyword>
<protein>
    <submittedName>
        <fullName evidence="3">Translation initiation factor IF-2</fullName>
    </submittedName>
</protein>
<name>A0A109W9W1_9BACT</name>
<dbReference type="KEGG" id="dfi:AXF13_10925"/>
<evidence type="ECO:0000256" key="1">
    <source>
        <dbReference type="SAM" id="MobiDB-lite"/>
    </source>
</evidence>
<accession>A0A109W9W1</accession>
<evidence type="ECO:0000313" key="3">
    <source>
        <dbReference type="EMBL" id="AMD90588.1"/>
    </source>
</evidence>
<feature type="compositionally biased region" description="Basic and acidic residues" evidence="1">
    <location>
        <begin position="80"/>
        <end position="90"/>
    </location>
</feature>
<evidence type="ECO:0000256" key="2">
    <source>
        <dbReference type="SAM" id="SignalP"/>
    </source>
</evidence>
<proteinExistence type="predicted"/>
<keyword evidence="2" id="KW-0732">Signal</keyword>
<feature type="chain" id="PRO_5007141419" evidence="2">
    <location>
        <begin position="22"/>
        <end position="126"/>
    </location>
</feature>